<evidence type="ECO:0000256" key="1">
    <source>
        <dbReference type="SAM" id="MobiDB-lite"/>
    </source>
</evidence>
<comment type="caution">
    <text evidence="2">The sequence shown here is derived from an EMBL/GenBank/DDBJ whole genome shotgun (WGS) entry which is preliminary data.</text>
</comment>
<accession>A0ABD3E7L5</accession>
<sequence>MGKEINGLTLSRSRPGGPGFGNSPADSATRNGPCVVQSQQSSRSNSYKAGSSESKSRAPGVFSQKGPELQQSLFAGRGGFGYCR</sequence>
<evidence type="ECO:0000313" key="2">
    <source>
        <dbReference type="EMBL" id="KAL3650473.1"/>
    </source>
</evidence>
<dbReference type="AlphaFoldDB" id="A0ABD3E7L5"/>
<feature type="compositionally biased region" description="Low complexity" evidence="1">
    <location>
        <begin position="37"/>
        <end position="46"/>
    </location>
</feature>
<proteinExistence type="predicted"/>
<gene>
    <name evidence="2" type="ORF">CASFOL_006876</name>
</gene>
<dbReference type="Proteomes" id="UP001632038">
    <property type="component" value="Unassembled WGS sequence"/>
</dbReference>
<protein>
    <submittedName>
        <fullName evidence="2">Uncharacterized protein</fullName>
    </submittedName>
</protein>
<reference evidence="3" key="1">
    <citation type="journal article" date="2024" name="IScience">
        <title>Strigolactones Initiate the Formation of Haustorium-like Structures in Castilleja.</title>
        <authorList>
            <person name="Buerger M."/>
            <person name="Peterson D."/>
            <person name="Chory J."/>
        </authorList>
    </citation>
    <scope>NUCLEOTIDE SEQUENCE [LARGE SCALE GENOMIC DNA]</scope>
</reference>
<dbReference type="EMBL" id="JAVIJP010000007">
    <property type="protein sequence ID" value="KAL3650473.1"/>
    <property type="molecule type" value="Genomic_DNA"/>
</dbReference>
<feature type="region of interest" description="Disordered" evidence="1">
    <location>
        <begin position="1"/>
        <end position="70"/>
    </location>
</feature>
<keyword evidence="3" id="KW-1185">Reference proteome</keyword>
<name>A0ABD3E7L5_9LAMI</name>
<organism evidence="2 3">
    <name type="scientific">Castilleja foliolosa</name>
    <dbReference type="NCBI Taxonomy" id="1961234"/>
    <lineage>
        <taxon>Eukaryota</taxon>
        <taxon>Viridiplantae</taxon>
        <taxon>Streptophyta</taxon>
        <taxon>Embryophyta</taxon>
        <taxon>Tracheophyta</taxon>
        <taxon>Spermatophyta</taxon>
        <taxon>Magnoliopsida</taxon>
        <taxon>eudicotyledons</taxon>
        <taxon>Gunneridae</taxon>
        <taxon>Pentapetalae</taxon>
        <taxon>asterids</taxon>
        <taxon>lamiids</taxon>
        <taxon>Lamiales</taxon>
        <taxon>Orobanchaceae</taxon>
        <taxon>Pedicularideae</taxon>
        <taxon>Castillejinae</taxon>
        <taxon>Castilleja</taxon>
    </lineage>
</organism>
<evidence type="ECO:0000313" key="3">
    <source>
        <dbReference type="Proteomes" id="UP001632038"/>
    </source>
</evidence>